<evidence type="ECO:0000313" key="8">
    <source>
        <dbReference type="EMBL" id="RYR53130.1"/>
    </source>
</evidence>
<keyword evidence="4" id="KW-0862">Zinc</keyword>
<reference evidence="8 9" key="1">
    <citation type="submission" date="2019-01" db="EMBL/GenBank/DDBJ databases">
        <title>Sequencing of cultivated peanut Arachis hypogaea provides insights into genome evolution and oil improvement.</title>
        <authorList>
            <person name="Chen X."/>
        </authorList>
    </citation>
    <scope>NUCLEOTIDE SEQUENCE [LARGE SCALE GENOMIC DNA]</scope>
    <source>
        <strain evidence="9">cv. Fuhuasheng</strain>
        <tissue evidence="8">Leaves</tissue>
    </source>
</reference>
<dbReference type="GO" id="GO:0046872">
    <property type="term" value="F:metal ion binding"/>
    <property type="evidence" value="ECO:0007669"/>
    <property type="project" value="UniProtKB-KW"/>
</dbReference>
<feature type="compositionally biased region" description="Basic residues" evidence="6">
    <location>
        <begin position="25"/>
        <end position="45"/>
    </location>
</feature>
<dbReference type="Gene3D" id="3.20.20.330">
    <property type="entry name" value="Homocysteine-binding-like domain"/>
    <property type="match status" value="1"/>
</dbReference>
<gene>
    <name evidence="8" type="ORF">Ahy_A06g028087</name>
</gene>
<dbReference type="EMBL" id="SDMP01000006">
    <property type="protein sequence ID" value="RYR53130.1"/>
    <property type="molecule type" value="Genomic_DNA"/>
</dbReference>
<dbReference type="SUPFAM" id="SSF82282">
    <property type="entry name" value="Homocysteine S-methyltransferase"/>
    <property type="match status" value="1"/>
</dbReference>
<evidence type="ECO:0000259" key="7">
    <source>
        <dbReference type="PROSITE" id="PS50970"/>
    </source>
</evidence>
<keyword evidence="1" id="KW-0489">Methyltransferase</keyword>
<protein>
    <recommendedName>
        <fullName evidence="7">Hcy-binding domain-containing protein</fullName>
    </recommendedName>
</protein>
<sequence length="300" mass="33812">MKTISLKQNWNLNDLRVLNSESVGNRHRRSRTRSPPRRCTRHRSRSTSSPSPPPPKSRSPSVVANHQKLKKEKALIKEYLNCAVDLKGDYGDEVTVETLKDFHRERVKSLVDAGADLIAFETIPNKLEAQVYAELLVEEDIRIPAWFSFSCKDETHAVNGDPIQDCASIADSCSQVIAVGVNCTAPRFIVGLISSIKKGTSKPIIVYPNSGESYIAETNQWEVIATGLTTFSEQESDPVWHYFNIQLYVRDASKNWKLVQSEGNSRFSLRAIRKSDLAGLYFNQEMEGKDWARCSSMMAK</sequence>
<comment type="caution">
    <text evidence="8">The sequence shown here is derived from an EMBL/GenBank/DDBJ whole genome shotgun (WGS) entry which is preliminary data.</text>
</comment>
<dbReference type="InterPro" id="IPR036589">
    <property type="entry name" value="HCY_dom_sf"/>
</dbReference>
<evidence type="ECO:0000256" key="2">
    <source>
        <dbReference type="ARBA" id="ARBA00022679"/>
    </source>
</evidence>
<dbReference type="InterPro" id="IPR003726">
    <property type="entry name" value="HCY_dom"/>
</dbReference>
<keyword evidence="9" id="KW-1185">Reference proteome</keyword>
<organism evidence="8 9">
    <name type="scientific">Arachis hypogaea</name>
    <name type="common">Peanut</name>
    <dbReference type="NCBI Taxonomy" id="3818"/>
    <lineage>
        <taxon>Eukaryota</taxon>
        <taxon>Viridiplantae</taxon>
        <taxon>Streptophyta</taxon>
        <taxon>Embryophyta</taxon>
        <taxon>Tracheophyta</taxon>
        <taxon>Spermatophyta</taxon>
        <taxon>Magnoliopsida</taxon>
        <taxon>eudicotyledons</taxon>
        <taxon>Gunneridae</taxon>
        <taxon>Pentapetalae</taxon>
        <taxon>rosids</taxon>
        <taxon>fabids</taxon>
        <taxon>Fabales</taxon>
        <taxon>Fabaceae</taxon>
        <taxon>Papilionoideae</taxon>
        <taxon>50 kb inversion clade</taxon>
        <taxon>dalbergioids sensu lato</taxon>
        <taxon>Dalbergieae</taxon>
        <taxon>Pterocarpus clade</taxon>
        <taxon>Arachis</taxon>
    </lineage>
</organism>
<proteinExistence type="predicted"/>
<dbReference type="Pfam" id="PF02574">
    <property type="entry name" value="S-methyl_trans"/>
    <property type="match status" value="1"/>
</dbReference>
<dbReference type="GO" id="GO:0032259">
    <property type="term" value="P:methylation"/>
    <property type="evidence" value="ECO:0007669"/>
    <property type="project" value="UniProtKB-KW"/>
</dbReference>
<evidence type="ECO:0000256" key="3">
    <source>
        <dbReference type="ARBA" id="ARBA00022723"/>
    </source>
</evidence>
<keyword evidence="3" id="KW-0479">Metal-binding</keyword>
<dbReference type="PROSITE" id="PS50970">
    <property type="entry name" value="HCY"/>
    <property type="match status" value="1"/>
</dbReference>
<dbReference type="GO" id="GO:0009086">
    <property type="term" value="P:methionine biosynthetic process"/>
    <property type="evidence" value="ECO:0007669"/>
    <property type="project" value="TreeGrafter"/>
</dbReference>
<feature type="region of interest" description="Disordered" evidence="6">
    <location>
        <begin position="21"/>
        <end position="63"/>
    </location>
</feature>
<evidence type="ECO:0000256" key="4">
    <source>
        <dbReference type="ARBA" id="ARBA00022833"/>
    </source>
</evidence>
<evidence type="ECO:0000256" key="6">
    <source>
        <dbReference type="SAM" id="MobiDB-lite"/>
    </source>
</evidence>
<name>A0A445CQB7_ARAHY</name>
<comment type="caution">
    <text evidence="5">Lacks conserved residue(s) required for the propagation of feature annotation.</text>
</comment>
<keyword evidence="2" id="KW-0808">Transferase</keyword>
<evidence type="ECO:0000313" key="9">
    <source>
        <dbReference type="Proteomes" id="UP000289738"/>
    </source>
</evidence>
<dbReference type="GO" id="GO:0033528">
    <property type="term" value="P:S-methylmethionine cycle"/>
    <property type="evidence" value="ECO:0007669"/>
    <property type="project" value="TreeGrafter"/>
</dbReference>
<evidence type="ECO:0000256" key="1">
    <source>
        <dbReference type="ARBA" id="ARBA00022603"/>
    </source>
</evidence>
<evidence type="ECO:0000256" key="5">
    <source>
        <dbReference type="PROSITE-ProRule" id="PRU00333"/>
    </source>
</evidence>
<dbReference type="AlphaFoldDB" id="A0A445CQB7"/>
<dbReference type="STRING" id="3818.A0A445CQB7"/>
<dbReference type="GO" id="GO:0008898">
    <property type="term" value="F:S-adenosylmethionine-homocysteine S-methyltransferase activity"/>
    <property type="evidence" value="ECO:0007669"/>
    <property type="project" value="TreeGrafter"/>
</dbReference>
<dbReference type="Proteomes" id="UP000289738">
    <property type="component" value="Chromosome A06"/>
</dbReference>
<feature type="domain" description="Hcy-binding" evidence="7">
    <location>
        <begin position="1"/>
        <end position="276"/>
    </location>
</feature>
<dbReference type="PANTHER" id="PTHR46015:SF10">
    <property type="entry name" value="HOMOCYSTEINE S-METHYLTRANSFERASE 3"/>
    <property type="match status" value="1"/>
</dbReference>
<accession>A0A445CQB7</accession>
<dbReference type="InterPro" id="IPR051486">
    <property type="entry name" value="Hcy_S-methyltransferase"/>
</dbReference>
<dbReference type="PANTHER" id="PTHR46015">
    <property type="entry name" value="ZGC:172121"/>
    <property type="match status" value="1"/>
</dbReference>